<evidence type="ECO:0000259" key="2">
    <source>
        <dbReference type="Pfam" id="PF07786"/>
    </source>
</evidence>
<feature type="transmembrane region" description="Helical" evidence="1">
    <location>
        <begin position="151"/>
        <end position="173"/>
    </location>
</feature>
<feature type="transmembrane region" description="Helical" evidence="1">
    <location>
        <begin position="355"/>
        <end position="375"/>
    </location>
</feature>
<gene>
    <name evidence="3" type="ORF">J5A65_11625</name>
</gene>
<keyword evidence="1" id="KW-0812">Transmembrane</keyword>
<feature type="transmembrane region" description="Helical" evidence="1">
    <location>
        <begin position="291"/>
        <end position="312"/>
    </location>
</feature>
<feature type="transmembrane region" description="Helical" evidence="1">
    <location>
        <begin position="193"/>
        <end position="213"/>
    </location>
</feature>
<sequence length="397" mass="42112">MSVKKQSPDSLRIERTWWPQPRSSHVPSPRFLGLDAARGLAVLGMLVAYCLVTPPWGSGAGALLGLGHGRSGILFATVAGVSLALMSGGSGIPEGEQLLRARAAILGRAIVLLFLAGVLSMIPTTVQVVLASYAFWFVLALPALRWRPRTLLIAACLLALTGKFLVTGLPLWIPTWGYGSPEAGVNFVPTLLVNTMFPALVWMGFVLAGMALGRCGLDNARALKGFLITGLALFGAFAAPFVIEAGSVAPLFDDIQRTAEHTTGVDQSLDPATGIDWHQALWSFEPHSNTAFEAFSSGGLALALIAGLVLLARLPWARWVLLPLTGIGSMSLTVYAVSIAILADFQPEGPVADSGLVGWLCLWGVVVCWAWTQFFTAGPLEQVMGAVADRLSGRSRR</sequence>
<feature type="transmembrane region" description="Helical" evidence="1">
    <location>
        <begin position="128"/>
        <end position="144"/>
    </location>
</feature>
<reference evidence="3 4" key="1">
    <citation type="submission" date="2021-03" db="EMBL/GenBank/DDBJ databases">
        <title>Human Oral Microbial Genomes.</title>
        <authorList>
            <person name="Johnston C.D."/>
            <person name="Chen T."/>
            <person name="Dewhirst F.E."/>
        </authorList>
    </citation>
    <scope>NUCLEOTIDE SEQUENCE [LARGE SCALE GENOMIC DNA]</scope>
    <source>
        <strain evidence="3 4">DSMZ 100122</strain>
    </source>
</reference>
<dbReference type="EMBL" id="CP072384">
    <property type="protein sequence ID" value="QUC07573.1"/>
    <property type="molecule type" value="Genomic_DNA"/>
</dbReference>
<keyword evidence="1" id="KW-0472">Membrane</keyword>
<feature type="transmembrane region" description="Helical" evidence="1">
    <location>
        <begin position="72"/>
        <end position="93"/>
    </location>
</feature>
<evidence type="ECO:0000313" key="4">
    <source>
        <dbReference type="Proteomes" id="UP000678513"/>
    </source>
</evidence>
<dbReference type="InterPro" id="IPR012429">
    <property type="entry name" value="HGSNAT_cat"/>
</dbReference>
<keyword evidence="1" id="KW-1133">Transmembrane helix</keyword>
<name>A0ABX7Y4A4_9ACTN</name>
<accession>A0ABX7Y4A4</accession>
<dbReference type="Proteomes" id="UP000678513">
    <property type="component" value="Chromosome"/>
</dbReference>
<feature type="domain" description="Heparan-alpha-glucosaminide N-acetyltransferase catalytic" evidence="2">
    <location>
        <begin position="30"/>
        <end position="219"/>
    </location>
</feature>
<protein>
    <submittedName>
        <fullName evidence="3">DUF1624 domain-containing protein</fullName>
    </submittedName>
</protein>
<evidence type="ECO:0000313" key="3">
    <source>
        <dbReference type="EMBL" id="QUC07573.1"/>
    </source>
</evidence>
<dbReference type="Pfam" id="PF07786">
    <property type="entry name" value="HGSNAT_cat"/>
    <property type="match status" value="1"/>
</dbReference>
<dbReference type="RefSeq" id="WP_212322128.1">
    <property type="nucleotide sequence ID" value="NZ_AP024463.1"/>
</dbReference>
<feature type="transmembrane region" description="Helical" evidence="1">
    <location>
        <begin position="225"/>
        <end position="243"/>
    </location>
</feature>
<evidence type="ECO:0000256" key="1">
    <source>
        <dbReference type="SAM" id="Phobius"/>
    </source>
</evidence>
<proteinExistence type="predicted"/>
<feature type="transmembrane region" description="Helical" evidence="1">
    <location>
        <begin position="319"/>
        <end position="343"/>
    </location>
</feature>
<organism evidence="3 4">
    <name type="scientific">Arachnia rubra</name>
    <dbReference type="NCBI Taxonomy" id="1547448"/>
    <lineage>
        <taxon>Bacteria</taxon>
        <taxon>Bacillati</taxon>
        <taxon>Actinomycetota</taxon>
        <taxon>Actinomycetes</taxon>
        <taxon>Propionibacteriales</taxon>
        <taxon>Propionibacteriaceae</taxon>
        <taxon>Arachnia</taxon>
    </lineage>
</organism>
<keyword evidence="4" id="KW-1185">Reference proteome</keyword>
<feature type="transmembrane region" description="Helical" evidence="1">
    <location>
        <begin position="31"/>
        <end position="52"/>
    </location>
</feature>
<feature type="transmembrane region" description="Helical" evidence="1">
    <location>
        <begin position="105"/>
        <end position="122"/>
    </location>
</feature>